<comment type="caution">
    <text evidence="1">The sequence shown here is derived from an EMBL/GenBank/DDBJ whole genome shotgun (WGS) entry which is preliminary data.</text>
</comment>
<organism evidence="1 2">
    <name type="scientific">Pistacia integerrima</name>
    <dbReference type="NCBI Taxonomy" id="434235"/>
    <lineage>
        <taxon>Eukaryota</taxon>
        <taxon>Viridiplantae</taxon>
        <taxon>Streptophyta</taxon>
        <taxon>Embryophyta</taxon>
        <taxon>Tracheophyta</taxon>
        <taxon>Spermatophyta</taxon>
        <taxon>Magnoliopsida</taxon>
        <taxon>eudicotyledons</taxon>
        <taxon>Gunneridae</taxon>
        <taxon>Pentapetalae</taxon>
        <taxon>rosids</taxon>
        <taxon>malvids</taxon>
        <taxon>Sapindales</taxon>
        <taxon>Anacardiaceae</taxon>
        <taxon>Pistacia</taxon>
    </lineage>
</organism>
<evidence type="ECO:0000313" key="2">
    <source>
        <dbReference type="Proteomes" id="UP001163603"/>
    </source>
</evidence>
<dbReference type="Proteomes" id="UP001163603">
    <property type="component" value="Chromosome 1"/>
</dbReference>
<keyword evidence="2" id="KW-1185">Reference proteome</keyword>
<proteinExistence type="predicted"/>
<gene>
    <name evidence="1" type="ORF">Pint_00928</name>
</gene>
<sequence>MEKTGNPVPATVRLVKQLGDIYSLGKNLKRIQIANYVKNKIASKSLPLDSSGVYLVLTAKDALVAPNGVGADGMVINIATILAGAATNPFKTG</sequence>
<accession>A0ACC0ZQ58</accession>
<dbReference type="EMBL" id="CM047736">
    <property type="protein sequence ID" value="KAJ0054140.1"/>
    <property type="molecule type" value="Genomic_DNA"/>
</dbReference>
<reference evidence="2" key="1">
    <citation type="journal article" date="2023" name="G3 (Bethesda)">
        <title>Genome assembly and association tests identify interacting loci associated with vigor, precocity, and sex in interspecific pistachio rootstocks.</title>
        <authorList>
            <person name="Palmer W."/>
            <person name="Jacygrad E."/>
            <person name="Sagayaradj S."/>
            <person name="Cavanaugh K."/>
            <person name="Han R."/>
            <person name="Bertier L."/>
            <person name="Beede B."/>
            <person name="Kafkas S."/>
            <person name="Golino D."/>
            <person name="Preece J."/>
            <person name="Michelmore R."/>
        </authorList>
    </citation>
    <scope>NUCLEOTIDE SEQUENCE [LARGE SCALE GENOMIC DNA]</scope>
</reference>
<protein>
    <submittedName>
        <fullName evidence="1">Uncharacterized protein</fullName>
    </submittedName>
</protein>
<evidence type="ECO:0000313" key="1">
    <source>
        <dbReference type="EMBL" id="KAJ0054140.1"/>
    </source>
</evidence>
<name>A0ACC0ZQ58_9ROSI</name>